<organism evidence="2 3">
    <name type="scientific">Bacteroides uniformis</name>
    <dbReference type="NCBI Taxonomy" id="820"/>
    <lineage>
        <taxon>Bacteria</taxon>
        <taxon>Pseudomonadati</taxon>
        <taxon>Bacteroidota</taxon>
        <taxon>Bacteroidia</taxon>
        <taxon>Bacteroidales</taxon>
        <taxon>Bacteroidaceae</taxon>
        <taxon>Bacteroides</taxon>
    </lineage>
</organism>
<reference evidence="2 3" key="1">
    <citation type="submission" date="2018-08" db="EMBL/GenBank/DDBJ databases">
        <title>A genome reference for cultivated species of the human gut microbiota.</title>
        <authorList>
            <person name="Zou Y."/>
            <person name="Xue W."/>
            <person name="Luo G."/>
        </authorList>
    </citation>
    <scope>NUCLEOTIDE SEQUENCE [LARGE SCALE GENOMIC DNA]</scope>
    <source>
        <strain evidence="2 3">AM18-14LB</strain>
    </source>
</reference>
<dbReference type="InterPro" id="IPR036366">
    <property type="entry name" value="PGBDSf"/>
</dbReference>
<evidence type="ECO:0000313" key="3">
    <source>
        <dbReference type="Proteomes" id="UP000283766"/>
    </source>
</evidence>
<dbReference type="Gene3D" id="1.10.101.10">
    <property type="entry name" value="PGBD-like superfamily/PGBD"/>
    <property type="match status" value="1"/>
</dbReference>
<evidence type="ECO:0000259" key="1">
    <source>
        <dbReference type="Pfam" id="PF01471"/>
    </source>
</evidence>
<comment type="caution">
    <text evidence="2">The sequence shown here is derived from an EMBL/GenBank/DDBJ whole genome shotgun (WGS) entry which is preliminary data.</text>
</comment>
<sequence>MKEDGLAGEVTRAKLNNAYNTRSAAKANNSWVARLQAACNAQGFSNQRVDGIAGPNTLAGCPTCRKGARGNITRLIQERLNSLGYNCGSIDGIFGSGTENAVKTLQKVHGLTIDGIVGQNTWRILLGM</sequence>
<dbReference type="InterPro" id="IPR002477">
    <property type="entry name" value="Peptidoglycan-bd-like"/>
</dbReference>
<gene>
    <name evidence="2" type="ORF">DW216_20970</name>
</gene>
<feature type="domain" description="Peptidoglycan binding-like" evidence="1">
    <location>
        <begin position="70"/>
        <end position="125"/>
    </location>
</feature>
<evidence type="ECO:0000313" key="2">
    <source>
        <dbReference type="EMBL" id="RHH22470.1"/>
    </source>
</evidence>
<proteinExistence type="predicted"/>
<dbReference type="Pfam" id="PF01471">
    <property type="entry name" value="PG_binding_1"/>
    <property type="match status" value="1"/>
</dbReference>
<dbReference type="AlphaFoldDB" id="A0A414W6T2"/>
<dbReference type="EMBL" id="QRJL01000057">
    <property type="protein sequence ID" value="RHH22470.1"/>
    <property type="molecule type" value="Genomic_DNA"/>
</dbReference>
<dbReference type="Proteomes" id="UP000283766">
    <property type="component" value="Unassembled WGS sequence"/>
</dbReference>
<protein>
    <submittedName>
        <fullName evidence="2">Peptidoglycan-binding protein</fullName>
    </submittedName>
</protein>
<accession>A0A414W6T2</accession>
<dbReference type="InterPro" id="IPR036365">
    <property type="entry name" value="PGBD-like_sf"/>
</dbReference>
<dbReference type="SUPFAM" id="SSF47090">
    <property type="entry name" value="PGBD-like"/>
    <property type="match status" value="1"/>
</dbReference>
<name>A0A414W6T2_BACUN</name>